<dbReference type="AlphaFoldDB" id="A0A834LPZ2"/>
<comment type="caution">
    <text evidence="1">The sequence shown here is derived from an EMBL/GenBank/DDBJ whole genome shotgun (WGS) entry which is preliminary data.</text>
</comment>
<dbReference type="EMBL" id="WJXA01000005">
    <property type="protein sequence ID" value="KAF7144147.1"/>
    <property type="molecule type" value="Genomic_DNA"/>
</dbReference>
<proteinExistence type="predicted"/>
<dbReference type="OrthoDB" id="1631244at2759"/>
<organism evidence="1 2">
    <name type="scientific">Rhododendron simsii</name>
    <name type="common">Sims's rhododendron</name>
    <dbReference type="NCBI Taxonomy" id="118357"/>
    <lineage>
        <taxon>Eukaryota</taxon>
        <taxon>Viridiplantae</taxon>
        <taxon>Streptophyta</taxon>
        <taxon>Embryophyta</taxon>
        <taxon>Tracheophyta</taxon>
        <taxon>Spermatophyta</taxon>
        <taxon>Magnoliopsida</taxon>
        <taxon>eudicotyledons</taxon>
        <taxon>Gunneridae</taxon>
        <taxon>Pentapetalae</taxon>
        <taxon>asterids</taxon>
        <taxon>Ericales</taxon>
        <taxon>Ericaceae</taxon>
        <taxon>Ericoideae</taxon>
        <taxon>Rhodoreae</taxon>
        <taxon>Rhododendron</taxon>
    </lineage>
</organism>
<evidence type="ECO:0000313" key="1">
    <source>
        <dbReference type="EMBL" id="KAF7144147.1"/>
    </source>
</evidence>
<sequence length="160" mass="18479">MDMPVGFHDFLECHITNTWVLLKSGSRVWPVPIVNNRFDIGWSRFVRDHAWSPSLTIVFGVERKWIFEIFVLDDNHNQVVYPWTNSTQGFSNLFPPPPPPAGCSAEVLCILLKNIKWKRAFKVAGIRWNVPVVNGVLHPVEFQQFINALELEDFDFLETA</sequence>
<dbReference type="Proteomes" id="UP000626092">
    <property type="component" value="Unassembled WGS sequence"/>
</dbReference>
<gene>
    <name evidence="1" type="ORF">RHSIM_Rhsim05G0128500</name>
</gene>
<keyword evidence="2" id="KW-1185">Reference proteome</keyword>
<name>A0A834LPZ2_RHOSS</name>
<accession>A0A834LPZ2</accession>
<evidence type="ECO:0000313" key="2">
    <source>
        <dbReference type="Proteomes" id="UP000626092"/>
    </source>
</evidence>
<protein>
    <submittedName>
        <fullName evidence="1">Uncharacterized protein</fullName>
    </submittedName>
</protein>
<reference evidence="1" key="1">
    <citation type="submission" date="2019-11" db="EMBL/GenBank/DDBJ databases">
        <authorList>
            <person name="Liu Y."/>
            <person name="Hou J."/>
            <person name="Li T.-Q."/>
            <person name="Guan C.-H."/>
            <person name="Wu X."/>
            <person name="Wu H.-Z."/>
            <person name="Ling F."/>
            <person name="Zhang R."/>
            <person name="Shi X.-G."/>
            <person name="Ren J.-P."/>
            <person name="Chen E.-F."/>
            <person name="Sun J.-M."/>
        </authorList>
    </citation>
    <scope>NUCLEOTIDE SEQUENCE</scope>
    <source>
        <strain evidence="1">Adult_tree_wgs_1</strain>
        <tissue evidence="1">Leaves</tissue>
    </source>
</reference>